<protein>
    <submittedName>
        <fullName evidence="1">Uncharacterized protein</fullName>
    </submittedName>
</protein>
<evidence type="ECO:0000313" key="1">
    <source>
        <dbReference type="EMBL" id="GLO66173.1"/>
    </source>
</evidence>
<keyword evidence="2" id="KW-1185">Reference proteome</keyword>
<accession>A0ABQ5TH25</accession>
<proteinExistence type="predicted"/>
<name>A0ABQ5TH25_9BACI</name>
<dbReference type="Proteomes" id="UP001275436">
    <property type="component" value="Unassembled WGS sequence"/>
</dbReference>
<reference evidence="1 2" key="1">
    <citation type="submission" date="2023-02" db="EMBL/GenBank/DDBJ databases">
        <title>Oceanobacillus kimchii IFOP_LL358 isolated form Alexandrium catenella lab strain.</title>
        <authorList>
            <person name="Gajardo G."/>
            <person name="Ueki S."/>
            <person name="Maruyama F."/>
        </authorList>
    </citation>
    <scope>NUCLEOTIDE SEQUENCE [LARGE SCALE GENOMIC DNA]</scope>
    <source>
        <strain evidence="1 2">IFOP_LL358</strain>
    </source>
</reference>
<gene>
    <name evidence="1" type="ORF">MACH08_19570</name>
</gene>
<dbReference type="RefSeq" id="WP_317958055.1">
    <property type="nucleotide sequence ID" value="NZ_BSKO01000001.1"/>
</dbReference>
<evidence type="ECO:0000313" key="2">
    <source>
        <dbReference type="Proteomes" id="UP001275436"/>
    </source>
</evidence>
<sequence>MSVKYFATYNLNRIGVYESLGEAQQAIKDHTDFVKSKYTKKGTPRSNYKELKRFAISDNYGELYYIF</sequence>
<dbReference type="EMBL" id="BSKO01000001">
    <property type="protein sequence ID" value="GLO66173.1"/>
    <property type="molecule type" value="Genomic_DNA"/>
</dbReference>
<comment type="caution">
    <text evidence="1">The sequence shown here is derived from an EMBL/GenBank/DDBJ whole genome shotgun (WGS) entry which is preliminary data.</text>
</comment>
<organism evidence="1 2">
    <name type="scientific">Oceanobacillus kimchii</name>
    <dbReference type="NCBI Taxonomy" id="746691"/>
    <lineage>
        <taxon>Bacteria</taxon>
        <taxon>Bacillati</taxon>
        <taxon>Bacillota</taxon>
        <taxon>Bacilli</taxon>
        <taxon>Bacillales</taxon>
        <taxon>Bacillaceae</taxon>
        <taxon>Oceanobacillus</taxon>
    </lineage>
</organism>